<accession>A0AAP2GSW8</accession>
<proteinExistence type="predicted"/>
<sequence length="120" mass="13985">MQFTKLVPELYYRDIQEGLKMFVDCLQFRVGHSELDSDNPFCVVEKDDLSVMLFENVAYAEKFTPLLRLVTNNIEDVYKQVASKHPELLHPNLNQVTLRPWGAKEFALLDDQIGIVVQQW</sequence>
<dbReference type="SUPFAM" id="SSF54593">
    <property type="entry name" value="Glyoxalase/Bleomycin resistance protein/Dihydroxybiphenyl dioxygenase"/>
    <property type="match status" value="1"/>
</dbReference>
<dbReference type="Gene3D" id="3.10.180.10">
    <property type="entry name" value="2,3-Dihydroxybiphenyl 1,2-Dioxygenase, domain 1"/>
    <property type="match status" value="1"/>
</dbReference>
<organism evidence="1 2">
    <name type="scientific">Dawidia cretensis</name>
    <dbReference type="NCBI Taxonomy" id="2782350"/>
    <lineage>
        <taxon>Bacteria</taxon>
        <taxon>Pseudomonadati</taxon>
        <taxon>Bacteroidota</taxon>
        <taxon>Cytophagia</taxon>
        <taxon>Cytophagales</taxon>
        <taxon>Chryseotaleaceae</taxon>
        <taxon>Dawidia</taxon>
    </lineage>
</organism>
<evidence type="ECO:0000313" key="2">
    <source>
        <dbReference type="Proteomes" id="UP001319080"/>
    </source>
</evidence>
<dbReference type="Proteomes" id="UP001319080">
    <property type="component" value="Unassembled WGS sequence"/>
</dbReference>
<dbReference type="EMBL" id="JAHESE010000003">
    <property type="protein sequence ID" value="MBT1707653.1"/>
    <property type="molecule type" value="Genomic_DNA"/>
</dbReference>
<comment type="caution">
    <text evidence="1">The sequence shown here is derived from an EMBL/GenBank/DDBJ whole genome shotgun (WGS) entry which is preliminary data.</text>
</comment>
<name>A0AAP2GSW8_9BACT</name>
<evidence type="ECO:0000313" key="1">
    <source>
        <dbReference type="EMBL" id="MBT1707653.1"/>
    </source>
</evidence>
<dbReference type="RefSeq" id="WP_254083243.1">
    <property type="nucleotide sequence ID" value="NZ_JAHESE010000003.1"/>
</dbReference>
<gene>
    <name evidence="1" type="ORF">KK062_05435</name>
</gene>
<dbReference type="InterPro" id="IPR029068">
    <property type="entry name" value="Glyas_Bleomycin-R_OHBP_Dase"/>
</dbReference>
<dbReference type="AlphaFoldDB" id="A0AAP2GSW8"/>
<protein>
    <submittedName>
        <fullName evidence="1">Uncharacterized protein</fullName>
    </submittedName>
</protein>
<keyword evidence="2" id="KW-1185">Reference proteome</keyword>
<reference evidence="1 2" key="1">
    <citation type="submission" date="2021-05" db="EMBL/GenBank/DDBJ databases">
        <title>A Polyphasic approach of four new species of the genus Ohtaekwangia: Ohtaekwangia histidinii sp. nov., Ohtaekwangia cretensis sp. nov., Ohtaekwangia indiensis sp. nov., Ohtaekwangia reichenbachii sp. nov. from diverse environment.</title>
        <authorList>
            <person name="Octaviana S."/>
        </authorList>
    </citation>
    <scope>NUCLEOTIDE SEQUENCE [LARGE SCALE GENOMIC DNA]</scope>
    <source>
        <strain evidence="1 2">PWU5</strain>
    </source>
</reference>